<dbReference type="AlphaFoldDB" id="A0A803P7V7"/>
<evidence type="ECO:0000256" key="8">
    <source>
        <dbReference type="ARBA" id="ARBA00047899"/>
    </source>
</evidence>
<evidence type="ECO:0000256" key="10">
    <source>
        <dbReference type="SAM" id="MobiDB-lite"/>
    </source>
</evidence>
<dbReference type="GO" id="GO:0005524">
    <property type="term" value="F:ATP binding"/>
    <property type="evidence" value="ECO:0007669"/>
    <property type="project" value="UniProtKB-KW"/>
</dbReference>
<keyword evidence="3" id="KW-0597">Phosphoprotein</keyword>
<evidence type="ECO:0000256" key="1">
    <source>
        <dbReference type="ARBA" id="ARBA00012513"/>
    </source>
</evidence>
<keyword evidence="7" id="KW-0067">ATP-binding</keyword>
<feature type="compositionally biased region" description="Low complexity" evidence="10">
    <location>
        <begin position="238"/>
        <end position="249"/>
    </location>
</feature>
<dbReference type="SMART" id="SM00220">
    <property type="entry name" value="S_TKc"/>
    <property type="match status" value="1"/>
</dbReference>
<feature type="region of interest" description="Disordered" evidence="10">
    <location>
        <begin position="91"/>
        <end position="114"/>
    </location>
</feature>
<evidence type="ECO:0000313" key="12">
    <source>
        <dbReference type="EnsemblPlants" id="cds.evm.model.03.2078"/>
    </source>
</evidence>
<evidence type="ECO:0000256" key="3">
    <source>
        <dbReference type="ARBA" id="ARBA00022553"/>
    </source>
</evidence>
<dbReference type="GO" id="GO:0035556">
    <property type="term" value="P:intracellular signal transduction"/>
    <property type="evidence" value="ECO:0007669"/>
    <property type="project" value="TreeGrafter"/>
</dbReference>
<sequence>MEYLNGGDLYSLLRNLGCLEEDVARVYIAEVVLALEYLHSLRVVHRDLKPDNLLIAHDGHIKLTDFGLSKVGLINSTDDLSGPAVSTTSLMAEDEPELSLSEHQQERRKKRSAVGTPDYLAPEILLGTGHGTTADWWSVGVILFELIVGIPPFNAEHPQTIFDNILNRKIPWPRVPDEMSPEAADLIDRLLTEDPNQRLGAAGASEVKQHVFSRISTGIHLLGRSLAELEDSSDDDSLSGSNSGMSLGNDEVEDECATLAEFDLGSNINYSFSNFSFKNLSQLASINYDLLSKGYKDDPPNNSNA</sequence>
<protein>
    <recommendedName>
        <fullName evidence="1">non-specific serine/threonine protein kinase</fullName>
        <ecNumber evidence="1">2.7.11.1</ecNumber>
    </recommendedName>
</protein>
<dbReference type="OMA" id="MQYLLTC"/>
<dbReference type="GO" id="GO:0007010">
    <property type="term" value="P:cytoskeleton organization"/>
    <property type="evidence" value="ECO:0007669"/>
    <property type="project" value="UniProtKB-ARBA"/>
</dbReference>
<dbReference type="InterPro" id="IPR011009">
    <property type="entry name" value="Kinase-like_dom_sf"/>
</dbReference>
<dbReference type="EC" id="2.7.11.1" evidence="1"/>
<dbReference type="Pfam" id="PF00069">
    <property type="entry name" value="Pkinase"/>
    <property type="match status" value="2"/>
</dbReference>
<evidence type="ECO:0000256" key="2">
    <source>
        <dbReference type="ARBA" id="ARBA00022527"/>
    </source>
</evidence>
<dbReference type="PROSITE" id="PS50011">
    <property type="entry name" value="PROTEIN_KINASE_DOM"/>
    <property type="match status" value="1"/>
</dbReference>
<dbReference type="InterPro" id="IPR000719">
    <property type="entry name" value="Prot_kinase_dom"/>
</dbReference>
<dbReference type="InterPro" id="IPR050236">
    <property type="entry name" value="Ser_Thr_kinase_AGC"/>
</dbReference>
<evidence type="ECO:0000256" key="6">
    <source>
        <dbReference type="ARBA" id="ARBA00022777"/>
    </source>
</evidence>
<dbReference type="InterPro" id="IPR008271">
    <property type="entry name" value="Ser/Thr_kinase_AS"/>
</dbReference>
<organism evidence="12 13">
    <name type="scientific">Cannabis sativa</name>
    <name type="common">Hemp</name>
    <name type="synonym">Marijuana</name>
    <dbReference type="NCBI Taxonomy" id="3483"/>
    <lineage>
        <taxon>Eukaryota</taxon>
        <taxon>Viridiplantae</taxon>
        <taxon>Streptophyta</taxon>
        <taxon>Embryophyta</taxon>
        <taxon>Tracheophyta</taxon>
        <taxon>Spermatophyta</taxon>
        <taxon>Magnoliopsida</taxon>
        <taxon>eudicotyledons</taxon>
        <taxon>Gunneridae</taxon>
        <taxon>Pentapetalae</taxon>
        <taxon>rosids</taxon>
        <taxon>fabids</taxon>
        <taxon>Rosales</taxon>
        <taxon>Cannabaceae</taxon>
        <taxon>Cannabis</taxon>
    </lineage>
</organism>
<keyword evidence="6" id="KW-0418">Kinase</keyword>
<evidence type="ECO:0000256" key="5">
    <source>
        <dbReference type="ARBA" id="ARBA00022741"/>
    </source>
</evidence>
<keyword evidence="2" id="KW-0723">Serine/threonine-protein kinase</keyword>
<dbReference type="GO" id="GO:0004674">
    <property type="term" value="F:protein serine/threonine kinase activity"/>
    <property type="evidence" value="ECO:0007669"/>
    <property type="project" value="UniProtKB-KW"/>
</dbReference>
<dbReference type="PROSITE" id="PS00108">
    <property type="entry name" value="PROTEIN_KINASE_ST"/>
    <property type="match status" value="1"/>
</dbReference>
<feature type="region of interest" description="Disordered" evidence="10">
    <location>
        <begin position="231"/>
        <end position="250"/>
    </location>
</feature>
<evidence type="ECO:0000256" key="4">
    <source>
        <dbReference type="ARBA" id="ARBA00022679"/>
    </source>
</evidence>
<reference evidence="12" key="2">
    <citation type="submission" date="2021-03" db="UniProtKB">
        <authorList>
            <consortium name="EnsemblPlants"/>
        </authorList>
    </citation>
    <scope>IDENTIFICATION</scope>
</reference>
<keyword evidence="13" id="KW-1185">Reference proteome</keyword>
<dbReference type="EMBL" id="UZAU01000354">
    <property type="status" value="NOT_ANNOTATED_CDS"/>
    <property type="molecule type" value="Genomic_DNA"/>
</dbReference>
<dbReference type="EnsemblPlants" id="evm.model.03.2078">
    <property type="protein sequence ID" value="cds.evm.model.03.2078"/>
    <property type="gene ID" value="evm.TU.03.2078"/>
</dbReference>
<dbReference type="Gramene" id="evm.model.03.2078">
    <property type="protein sequence ID" value="cds.evm.model.03.2078"/>
    <property type="gene ID" value="evm.TU.03.2078"/>
</dbReference>
<keyword evidence="5" id="KW-0547">Nucleotide-binding</keyword>
<evidence type="ECO:0000256" key="7">
    <source>
        <dbReference type="ARBA" id="ARBA00022840"/>
    </source>
</evidence>
<evidence type="ECO:0000313" key="13">
    <source>
        <dbReference type="Proteomes" id="UP000596661"/>
    </source>
</evidence>
<proteinExistence type="predicted"/>
<dbReference type="Gene3D" id="1.10.510.10">
    <property type="entry name" value="Transferase(Phosphotransferase) domain 1"/>
    <property type="match status" value="1"/>
</dbReference>
<keyword evidence="4" id="KW-0808">Transferase</keyword>
<comment type="catalytic activity">
    <reaction evidence="8">
        <text>L-threonyl-[protein] + ATP = O-phospho-L-threonyl-[protein] + ADP + H(+)</text>
        <dbReference type="Rhea" id="RHEA:46608"/>
        <dbReference type="Rhea" id="RHEA-COMP:11060"/>
        <dbReference type="Rhea" id="RHEA-COMP:11605"/>
        <dbReference type="ChEBI" id="CHEBI:15378"/>
        <dbReference type="ChEBI" id="CHEBI:30013"/>
        <dbReference type="ChEBI" id="CHEBI:30616"/>
        <dbReference type="ChEBI" id="CHEBI:61977"/>
        <dbReference type="ChEBI" id="CHEBI:456216"/>
        <dbReference type="EC" id="2.7.11.1"/>
    </reaction>
</comment>
<dbReference type="Proteomes" id="UP000596661">
    <property type="component" value="Chromosome 3"/>
</dbReference>
<dbReference type="CDD" id="cd05579">
    <property type="entry name" value="STKc_MAST_like"/>
    <property type="match status" value="1"/>
</dbReference>
<evidence type="ECO:0000256" key="9">
    <source>
        <dbReference type="ARBA" id="ARBA00048679"/>
    </source>
</evidence>
<comment type="catalytic activity">
    <reaction evidence="9">
        <text>L-seryl-[protein] + ATP = O-phospho-L-seryl-[protein] + ADP + H(+)</text>
        <dbReference type="Rhea" id="RHEA:17989"/>
        <dbReference type="Rhea" id="RHEA-COMP:9863"/>
        <dbReference type="Rhea" id="RHEA-COMP:11604"/>
        <dbReference type="ChEBI" id="CHEBI:15378"/>
        <dbReference type="ChEBI" id="CHEBI:29999"/>
        <dbReference type="ChEBI" id="CHEBI:30616"/>
        <dbReference type="ChEBI" id="CHEBI:83421"/>
        <dbReference type="ChEBI" id="CHEBI:456216"/>
        <dbReference type="EC" id="2.7.11.1"/>
    </reaction>
</comment>
<dbReference type="SUPFAM" id="SSF56112">
    <property type="entry name" value="Protein kinase-like (PK-like)"/>
    <property type="match status" value="1"/>
</dbReference>
<name>A0A803P7V7_CANSA</name>
<evidence type="ECO:0000259" key="11">
    <source>
        <dbReference type="PROSITE" id="PS50011"/>
    </source>
</evidence>
<feature type="domain" description="Protein kinase" evidence="11">
    <location>
        <begin position="1"/>
        <end position="213"/>
    </location>
</feature>
<dbReference type="PANTHER" id="PTHR24356">
    <property type="entry name" value="SERINE/THREONINE-PROTEIN KINASE"/>
    <property type="match status" value="1"/>
</dbReference>
<reference evidence="12" key="1">
    <citation type="submission" date="2018-11" db="EMBL/GenBank/DDBJ databases">
        <authorList>
            <person name="Grassa J C."/>
        </authorList>
    </citation>
    <scope>NUCLEOTIDE SEQUENCE [LARGE SCALE GENOMIC DNA]</scope>
</reference>
<dbReference type="PANTHER" id="PTHR24356:SF1">
    <property type="entry name" value="SERINE_THREONINE-PROTEIN KINASE GREATWALL"/>
    <property type="match status" value="1"/>
</dbReference>
<accession>A0A803P7V7</accession>
<dbReference type="FunFam" id="1.10.510.10:FF:000024">
    <property type="entry name" value="Probable serine/threonine-protein kinase cot-1"/>
    <property type="match status" value="1"/>
</dbReference>